<accession>A0A5B8YA20</accession>
<comment type="similarity">
    <text evidence="2">Belongs to the LarC family.</text>
</comment>
<reference evidence="3 4" key="1">
    <citation type="submission" date="2019-06" db="EMBL/GenBank/DDBJ databases">
        <title>Persicimonas caeni gen. nov., sp. nov., a predatory bacterium isolated from solar saltern.</title>
        <authorList>
            <person name="Wang S."/>
        </authorList>
    </citation>
    <scope>NUCLEOTIDE SEQUENCE [LARGE SCALE GENOMIC DNA]</scope>
    <source>
        <strain evidence="3 4">YN101</strain>
    </source>
</reference>
<evidence type="ECO:0000313" key="3">
    <source>
        <dbReference type="EMBL" id="QDG51278.1"/>
    </source>
</evidence>
<evidence type="ECO:0000313" key="4">
    <source>
        <dbReference type="Proteomes" id="UP000315995"/>
    </source>
</evidence>
<dbReference type="PANTHER" id="PTHR36566:SF1">
    <property type="entry name" value="PYRIDINIUM-3,5-BISTHIOCARBOXYLIC ACID MONONUCLEOTIDE NICKEL INSERTION PROTEIN"/>
    <property type="match status" value="1"/>
</dbReference>
<gene>
    <name evidence="3" type="primary">larC</name>
    <name evidence="3" type="ORF">FIV42_11155</name>
</gene>
<dbReference type="InterPro" id="IPR002822">
    <property type="entry name" value="Ni_insertion"/>
</dbReference>
<evidence type="ECO:0000256" key="2">
    <source>
        <dbReference type="HAMAP-Rule" id="MF_01074"/>
    </source>
</evidence>
<evidence type="ECO:0000256" key="1">
    <source>
        <dbReference type="ARBA" id="ARBA00022596"/>
    </source>
</evidence>
<proteinExistence type="inferred from homology"/>
<dbReference type="OrthoDB" id="9765625at2"/>
<dbReference type="EMBL" id="CP041186">
    <property type="protein sequence ID" value="QDG51278.1"/>
    <property type="molecule type" value="Genomic_DNA"/>
</dbReference>
<dbReference type="AlphaFoldDB" id="A0A4Y6PSJ8"/>
<dbReference type="Gene3D" id="3.30.70.1380">
    <property type="entry name" value="Transcriptional regulatory protein pf0864 domain like"/>
    <property type="match status" value="1"/>
</dbReference>
<sequence length="398" mass="43096">MKHIHIDMLGGIAGDMFLAAAIDADLVDTAALESALSSLGVGDIRIVTERVRRGAISGTHVHFEGWDPAEERDHRHLSTILEMLDTSGLDAAVKARAKEMFQTLGESESKVHDIPLETVHFHECGALDSIFDFVSAAFIIETTGASWSASAVPTGSGTVETDHGTVPVPVPATADILKGFELIARPVQAELVTPTGATILKTLRGMNPGFDRPQATVSTVGYGCGTRELAEFSNVVRFLVLETEATGDEADETRDVVAKLTCEIDDMQPELFPSVEAKLFDEGALDVVREPVYMKKGRQGIRLSVLCRPADRDRLADVLFRETTTFGVRVEQVERLKLARKILEVETSAGTVHVKVGYKDGKVLKATPEYEDCLRLAAETGTPVREIYIDALTAAASH</sequence>
<protein>
    <recommendedName>
        <fullName evidence="2">Putative nickel insertion protein</fullName>
    </recommendedName>
</protein>
<dbReference type="Pfam" id="PF01969">
    <property type="entry name" value="Ni_insertion"/>
    <property type="match status" value="1"/>
</dbReference>
<dbReference type="Proteomes" id="UP000315995">
    <property type="component" value="Chromosome"/>
</dbReference>
<organism evidence="3 4">
    <name type="scientific">Persicimonas caeni</name>
    <dbReference type="NCBI Taxonomy" id="2292766"/>
    <lineage>
        <taxon>Bacteria</taxon>
        <taxon>Deltaproteobacteria</taxon>
        <taxon>Bradymonadales</taxon>
        <taxon>Bradymonadaceae</taxon>
        <taxon>Persicimonas</taxon>
    </lineage>
</organism>
<keyword evidence="1 2" id="KW-0533">Nickel</keyword>
<dbReference type="Gene3D" id="3.10.20.300">
    <property type="entry name" value="mk0293 like domain"/>
    <property type="match status" value="1"/>
</dbReference>
<dbReference type="GO" id="GO:0016829">
    <property type="term" value="F:lyase activity"/>
    <property type="evidence" value="ECO:0007669"/>
    <property type="project" value="UniProtKB-UniRule"/>
</dbReference>
<dbReference type="PANTHER" id="PTHR36566">
    <property type="entry name" value="NICKEL INSERTION PROTEIN-RELATED"/>
    <property type="match status" value="1"/>
</dbReference>
<dbReference type="NCBIfam" id="TIGR00299">
    <property type="entry name" value="nickel pincer cofactor biosynthesis protein LarC"/>
    <property type="match status" value="1"/>
</dbReference>
<dbReference type="HAMAP" id="MF_01074">
    <property type="entry name" value="LarC"/>
    <property type="match status" value="1"/>
</dbReference>
<accession>A0A4Y6PSJ8</accession>
<name>A0A4Y6PSJ8_PERCE</name>
<keyword evidence="2" id="KW-0456">Lyase</keyword>
<dbReference type="RefSeq" id="WP_141197763.1">
    <property type="nucleotide sequence ID" value="NZ_CP041186.1"/>
</dbReference>
<keyword evidence="4" id="KW-1185">Reference proteome</keyword>
<dbReference type="GO" id="GO:0016151">
    <property type="term" value="F:nickel cation binding"/>
    <property type="evidence" value="ECO:0007669"/>
    <property type="project" value="UniProtKB-UniRule"/>
</dbReference>